<gene>
    <name evidence="1" type="ORF">GCM10023186_20600</name>
</gene>
<dbReference type="Gene3D" id="3.90.550.10">
    <property type="entry name" value="Spore Coat Polysaccharide Biosynthesis Protein SpsA, Chain A"/>
    <property type="match status" value="1"/>
</dbReference>
<evidence type="ECO:0000313" key="1">
    <source>
        <dbReference type="EMBL" id="GAA4381289.1"/>
    </source>
</evidence>
<dbReference type="Pfam" id="PF09837">
    <property type="entry name" value="DUF2064"/>
    <property type="match status" value="1"/>
</dbReference>
<proteinExistence type="predicted"/>
<dbReference type="Proteomes" id="UP001500454">
    <property type="component" value="Unassembled WGS sequence"/>
</dbReference>
<dbReference type="RefSeq" id="WP_345223886.1">
    <property type="nucleotide sequence ID" value="NZ_BAABHA010000004.1"/>
</dbReference>
<dbReference type="InterPro" id="IPR018641">
    <property type="entry name" value="Trfase_1_rSAM/seldom-assoc"/>
</dbReference>
<sequence length="201" mass="21894">MADHLLIFARHPALGQVKTRLAHTIGDAEALRVYRDLLAHTHTAARNVEAIKTLWLAGEPTAAGSEFDTWHDFAQLPQPAGELGERMQHAFTAAFENGATAAVIIGTDCPELSGELLRDAFEQLTTHDVVLGPALDGGYYLLGMRRLIPDFFHGKTWSTDTVFEATLVDAARLGLHVAQLPPLSDVDTASDLLAWQSRTSK</sequence>
<comment type="caution">
    <text evidence="1">The sequence shown here is derived from an EMBL/GenBank/DDBJ whole genome shotgun (WGS) entry which is preliminary data.</text>
</comment>
<name>A0ABP8IZW3_9BACT</name>
<dbReference type="InterPro" id="IPR029044">
    <property type="entry name" value="Nucleotide-diphossugar_trans"/>
</dbReference>
<evidence type="ECO:0000313" key="2">
    <source>
        <dbReference type="Proteomes" id="UP001500454"/>
    </source>
</evidence>
<reference evidence="2" key="1">
    <citation type="journal article" date="2019" name="Int. J. Syst. Evol. Microbiol.">
        <title>The Global Catalogue of Microorganisms (GCM) 10K type strain sequencing project: providing services to taxonomists for standard genome sequencing and annotation.</title>
        <authorList>
            <consortium name="The Broad Institute Genomics Platform"/>
            <consortium name="The Broad Institute Genome Sequencing Center for Infectious Disease"/>
            <person name="Wu L."/>
            <person name="Ma J."/>
        </authorList>
    </citation>
    <scope>NUCLEOTIDE SEQUENCE [LARGE SCALE GENOMIC DNA]</scope>
    <source>
        <strain evidence="2">JCM 17924</strain>
    </source>
</reference>
<dbReference type="EMBL" id="BAABHA010000004">
    <property type="protein sequence ID" value="GAA4381289.1"/>
    <property type="molecule type" value="Genomic_DNA"/>
</dbReference>
<organism evidence="1 2">
    <name type="scientific">Hymenobacter koreensis</name>
    <dbReference type="NCBI Taxonomy" id="1084523"/>
    <lineage>
        <taxon>Bacteria</taxon>
        <taxon>Pseudomonadati</taxon>
        <taxon>Bacteroidota</taxon>
        <taxon>Cytophagia</taxon>
        <taxon>Cytophagales</taxon>
        <taxon>Hymenobacteraceae</taxon>
        <taxon>Hymenobacter</taxon>
    </lineage>
</organism>
<protein>
    <submittedName>
        <fullName evidence="1">TIGR04282 family arsenosugar biosynthesis glycosyltransferase</fullName>
    </submittedName>
</protein>
<accession>A0ABP8IZW3</accession>
<dbReference type="SUPFAM" id="SSF53448">
    <property type="entry name" value="Nucleotide-diphospho-sugar transferases"/>
    <property type="match status" value="1"/>
</dbReference>
<dbReference type="NCBIfam" id="TIGR04282">
    <property type="entry name" value="glyco_like_cofC"/>
    <property type="match status" value="1"/>
</dbReference>
<dbReference type="PANTHER" id="PTHR36529:SF1">
    <property type="entry name" value="GLYCOSYLTRANSFERASE"/>
    <property type="match status" value="1"/>
</dbReference>
<dbReference type="PANTHER" id="PTHR36529">
    <property type="entry name" value="SLL1095 PROTEIN"/>
    <property type="match status" value="1"/>
</dbReference>
<keyword evidence="2" id="KW-1185">Reference proteome</keyword>